<dbReference type="NCBIfam" id="TIGR04183">
    <property type="entry name" value="Por_Secre_tail"/>
    <property type="match status" value="1"/>
</dbReference>
<dbReference type="EMBL" id="CP060139">
    <property type="protein sequence ID" value="QNR22930.1"/>
    <property type="molecule type" value="Genomic_DNA"/>
</dbReference>
<name>A0A7H0VB32_9FLAO</name>
<dbReference type="AlphaFoldDB" id="A0A7H0VB32"/>
<keyword evidence="5" id="KW-1185">Reference proteome</keyword>
<dbReference type="Pfam" id="PF18962">
    <property type="entry name" value="Por_Secre_tail"/>
    <property type="match status" value="1"/>
</dbReference>
<evidence type="ECO:0000256" key="1">
    <source>
        <dbReference type="ARBA" id="ARBA00022729"/>
    </source>
</evidence>
<reference evidence="4 5" key="1">
    <citation type="submission" date="2020-08" db="EMBL/GenBank/DDBJ databases">
        <title>Croceimicrobium hydrocarbonivorans gen. nov., sp. nov., a novel marine bacterium isolated from a bacterial consortium that degrades polyethylene terephthalate.</title>
        <authorList>
            <person name="Liu R."/>
        </authorList>
    </citation>
    <scope>NUCLEOTIDE SEQUENCE [LARGE SCALE GENOMIC DNA]</scope>
    <source>
        <strain evidence="4 5">A20-9</strain>
    </source>
</reference>
<dbReference type="InterPro" id="IPR026444">
    <property type="entry name" value="Secre_tail"/>
</dbReference>
<organism evidence="4 5">
    <name type="scientific">Croceimicrobium hydrocarbonivorans</name>
    <dbReference type="NCBI Taxonomy" id="2761580"/>
    <lineage>
        <taxon>Bacteria</taxon>
        <taxon>Pseudomonadati</taxon>
        <taxon>Bacteroidota</taxon>
        <taxon>Flavobacteriia</taxon>
        <taxon>Flavobacteriales</taxon>
        <taxon>Owenweeksiaceae</taxon>
        <taxon>Croceimicrobium</taxon>
    </lineage>
</organism>
<feature type="domain" description="Secretion system C-terminal sorting" evidence="3">
    <location>
        <begin position="155"/>
        <end position="227"/>
    </location>
</feature>
<keyword evidence="1 2" id="KW-0732">Signal</keyword>
<evidence type="ECO:0000313" key="4">
    <source>
        <dbReference type="EMBL" id="QNR22930.1"/>
    </source>
</evidence>
<evidence type="ECO:0000313" key="5">
    <source>
        <dbReference type="Proteomes" id="UP000516305"/>
    </source>
</evidence>
<accession>A0A7H0VB32</accession>
<sequence>MKSYRIQRALLAFSIILSPSIFAQGTSSESKTKNESSFYIQKNTDAPGLYKVDGQSNTRILVADNFYTVESVLKSAGRLYVLRLNVALAKTEVIFSDDQGKSWQNLELLDRLLDQLEINSANELIAYNSARMEDEELILSAAQLALKETESLLRIYPNPVDHYLKIEHQFADLKPGDIQLYSSLGQSMKLNINEENQCFTLDVSQLSPGMYYINIQLEERLISRSIVIK</sequence>
<protein>
    <submittedName>
        <fullName evidence="4">T9SS type A sorting domain-containing protein</fullName>
    </submittedName>
</protein>
<feature type="chain" id="PRO_5028885217" evidence="2">
    <location>
        <begin position="24"/>
        <end position="229"/>
    </location>
</feature>
<dbReference type="RefSeq" id="WP_210757499.1">
    <property type="nucleotide sequence ID" value="NZ_CP060139.1"/>
</dbReference>
<feature type="signal peptide" evidence="2">
    <location>
        <begin position="1"/>
        <end position="23"/>
    </location>
</feature>
<proteinExistence type="predicted"/>
<evidence type="ECO:0000259" key="3">
    <source>
        <dbReference type="Pfam" id="PF18962"/>
    </source>
</evidence>
<dbReference type="Proteomes" id="UP000516305">
    <property type="component" value="Chromosome"/>
</dbReference>
<dbReference type="KEGG" id="chyd:H4K34_11130"/>
<gene>
    <name evidence="4" type="ORF">H4K34_11130</name>
</gene>
<evidence type="ECO:0000256" key="2">
    <source>
        <dbReference type="SAM" id="SignalP"/>
    </source>
</evidence>